<dbReference type="HOGENOM" id="CLU_2302629_0_0_3"/>
<gene>
    <name evidence="1" type="ORF">MICAF_1080005</name>
</gene>
<sequence length="100" mass="11421">MHDYLLEQVDDLELKAEWSEGINIFFEEARTTKYYDGNVFSAGQDLIKKIYNTQSLQRDTEDKNLAETKDKLLRLVTSSLATISTVLDSHGVILNPVIKN</sequence>
<organism evidence="1 2">
    <name type="scientific">Microcystis aeruginosa PCC 9807</name>
    <dbReference type="NCBI Taxonomy" id="1160283"/>
    <lineage>
        <taxon>Bacteria</taxon>
        <taxon>Bacillati</taxon>
        <taxon>Cyanobacteriota</taxon>
        <taxon>Cyanophyceae</taxon>
        <taxon>Oscillatoriophycideae</taxon>
        <taxon>Chroococcales</taxon>
        <taxon>Microcystaceae</taxon>
        <taxon>Microcystis</taxon>
    </lineage>
</organism>
<dbReference type="AlphaFoldDB" id="I4GYW4"/>
<protein>
    <submittedName>
        <fullName evidence="1">Uncharacterized protein</fullName>
    </submittedName>
</protein>
<dbReference type="EMBL" id="CAIM01000011">
    <property type="protein sequence ID" value="CCI14988.1"/>
    <property type="molecule type" value="Genomic_DNA"/>
</dbReference>
<proteinExistence type="predicted"/>
<reference evidence="1 2" key="1">
    <citation type="submission" date="2012-04" db="EMBL/GenBank/DDBJ databases">
        <authorList>
            <person name="Genoscope - CEA"/>
        </authorList>
    </citation>
    <scope>NUCLEOTIDE SEQUENCE [LARGE SCALE GENOMIC DNA]</scope>
    <source>
        <strain evidence="1 2">9807</strain>
    </source>
</reference>
<accession>I4GYW4</accession>
<evidence type="ECO:0000313" key="2">
    <source>
        <dbReference type="Proteomes" id="UP000003613"/>
    </source>
</evidence>
<name>I4GYW4_MICAE</name>
<comment type="caution">
    <text evidence="1">The sequence shown here is derived from an EMBL/GenBank/DDBJ whole genome shotgun (WGS) entry which is preliminary data.</text>
</comment>
<dbReference type="RefSeq" id="WP_002786095.1">
    <property type="nucleotide sequence ID" value="NZ_HE973325.1"/>
</dbReference>
<evidence type="ECO:0000313" key="1">
    <source>
        <dbReference type="EMBL" id="CCI14988.1"/>
    </source>
</evidence>
<dbReference type="Proteomes" id="UP000003613">
    <property type="component" value="Unassembled WGS sequence"/>
</dbReference>